<protein>
    <submittedName>
        <fullName evidence="2">Crp/Fnr family transcriptional regulator</fullName>
    </submittedName>
</protein>
<sequence>MGIDNLIALISTYARFSETDIAIIKSKFTQHKFKQKEYILEEGQVSTHLHFIAIGLVRIFYVRDGKEITSYLSSDNGFVSSYSSFINQSKSYEYIQCLEKSQTLAITYKDMQELYEAVPQWERIGRFFSEQNVLCLADRLLKLQSIPAKEKYLEFLKTSSEKIVQRTPLIHIASYLGITPESLSRIRSEIS</sequence>
<dbReference type="CDD" id="cd00038">
    <property type="entry name" value="CAP_ED"/>
    <property type="match status" value="1"/>
</dbReference>
<evidence type="ECO:0000313" key="2">
    <source>
        <dbReference type="EMBL" id="MEN5379997.1"/>
    </source>
</evidence>
<feature type="domain" description="Cyclic nucleotide-binding" evidence="1">
    <location>
        <begin position="12"/>
        <end position="78"/>
    </location>
</feature>
<dbReference type="EMBL" id="JBDJNQ010000013">
    <property type="protein sequence ID" value="MEN5379997.1"/>
    <property type="molecule type" value="Genomic_DNA"/>
</dbReference>
<dbReference type="SUPFAM" id="SSF51206">
    <property type="entry name" value="cAMP-binding domain-like"/>
    <property type="match status" value="1"/>
</dbReference>
<gene>
    <name evidence="2" type="ORF">ABE541_22205</name>
</gene>
<comment type="caution">
    <text evidence="2">The sequence shown here is derived from an EMBL/GenBank/DDBJ whole genome shotgun (WGS) entry which is preliminary data.</text>
</comment>
<keyword evidence="3" id="KW-1185">Reference proteome</keyword>
<dbReference type="PROSITE" id="PS50042">
    <property type="entry name" value="CNMP_BINDING_3"/>
    <property type="match status" value="1"/>
</dbReference>
<evidence type="ECO:0000313" key="3">
    <source>
        <dbReference type="Proteomes" id="UP001409291"/>
    </source>
</evidence>
<dbReference type="Pfam" id="PF00027">
    <property type="entry name" value="cNMP_binding"/>
    <property type="match status" value="1"/>
</dbReference>
<accession>A0ABV0BZD2</accession>
<dbReference type="InterPro" id="IPR018490">
    <property type="entry name" value="cNMP-bd_dom_sf"/>
</dbReference>
<dbReference type="InterPro" id="IPR000595">
    <property type="entry name" value="cNMP-bd_dom"/>
</dbReference>
<proteinExistence type="predicted"/>
<reference evidence="2 3" key="1">
    <citation type="submission" date="2024-04" db="EMBL/GenBank/DDBJ databases">
        <title>WGS of bacteria from Torrens River.</title>
        <authorList>
            <person name="Wyrsch E.R."/>
            <person name="Drigo B."/>
        </authorList>
    </citation>
    <scope>NUCLEOTIDE SEQUENCE [LARGE SCALE GENOMIC DNA]</scope>
    <source>
        <strain evidence="2 3">TWI391</strain>
    </source>
</reference>
<dbReference type="Proteomes" id="UP001409291">
    <property type="component" value="Unassembled WGS sequence"/>
</dbReference>
<dbReference type="Gene3D" id="2.60.120.10">
    <property type="entry name" value="Jelly Rolls"/>
    <property type="match status" value="1"/>
</dbReference>
<dbReference type="RefSeq" id="WP_346582854.1">
    <property type="nucleotide sequence ID" value="NZ_JBDJNQ010000013.1"/>
</dbReference>
<dbReference type="InterPro" id="IPR014710">
    <property type="entry name" value="RmlC-like_jellyroll"/>
</dbReference>
<evidence type="ECO:0000259" key="1">
    <source>
        <dbReference type="PROSITE" id="PS50042"/>
    </source>
</evidence>
<name>A0ABV0BZD2_9SPHI</name>
<organism evidence="2 3">
    <name type="scientific">Sphingobacterium kitahiroshimense</name>
    <dbReference type="NCBI Taxonomy" id="470446"/>
    <lineage>
        <taxon>Bacteria</taxon>
        <taxon>Pseudomonadati</taxon>
        <taxon>Bacteroidota</taxon>
        <taxon>Sphingobacteriia</taxon>
        <taxon>Sphingobacteriales</taxon>
        <taxon>Sphingobacteriaceae</taxon>
        <taxon>Sphingobacterium</taxon>
    </lineage>
</organism>